<gene>
    <name evidence="1" type="ORF">LCGC14_2939220</name>
</gene>
<protein>
    <submittedName>
        <fullName evidence="1">Uncharacterized protein</fullName>
    </submittedName>
</protein>
<name>A0A0F8ZR94_9ZZZZ</name>
<dbReference type="AlphaFoldDB" id="A0A0F8ZR94"/>
<reference evidence="1" key="1">
    <citation type="journal article" date="2015" name="Nature">
        <title>Complex archaea that bridge the gap between prokaryotes and eukaryotes.</title>
        <authorList>
            <person name="Spang A."/>
            <person name="Saw J.H."/>
            <person name="Jorgensen S.L."/>
            <person name="Zaremba-Niedzwiedzka K."/>
            <person name="Martijn J."/>
            <person name="Lind A.E."/>
            <person name="van Eijk R."/>
            <person name="Schleper C."/>
            <person name="Guy L."/>
            <person name="Ettema T.J."/>
        </authorList>
    </citation>
    <scope>NUCLEOTIDE SEQUENCE</scope>
</reference>
<proteinExistence type="predicted"/>
<sequence length="51" mass="5240">CLMESGCTHILIISPLGRIGPLRYTLDTPVAVAMLVTVAANSDSISASIPA</sequence>
<accession>A0A0F8ZR94</accession>
<organism evidence="1">
    <name type="scientific">marine sediment metagenome</name>
    <dbReference type="NCBI Taxonomy" id="412755"/>
    <lineage>
        <taxon>unclassified sequences</taxon>
        <taxon>metagenomes</taxon>
        <taxon>ecological metagenomes</taxon>
    </lineage>
</organism>
<evidence type="ECO:0000313" key="1">
    <source>
        <dbReference type="EMBL" id="KKK68919.1"/>
    </source>
</evidence>
<dbReference type="EMBL" id="LAZR01058909">
    <property type="protein sequence ID" value="KKK68919.1"/>
    <property type="molecule type" value="Genomic_DNA"/>
</dbReference>
<feature type="non-terminal residue" evidence="1">
    <location>
        <position position="1"/>
    </location>
</feature>
<comment type="caution">
    <text evidence="1">The sequence shown here is derived from an EMBL/GenBank/DDBJ whole genome shotgun (WGS) entry which is preliminary data.</text>
</comment>